<evidence type="ECO:0000256" key="1">
    <source>
        <dbReference type="SAM" id="Phobius"/>
    </source>
</evidence>
<keyword evidence="1" id="KW-0812">Transmembrane</keyword>
<keyword evidence="1" id="KW-1133">Transmembrane helix</keyword>
<dbReference type="AlphaFoldDB" id="A0A0D2M537"/>
<reference evidence="2 3" key="1">
    <citation type="journal article" date="2013" name="BMC Genomics">
        <title>Reconstruction of the lipid metabolism for the microalga Monoraphidium neglectum from its genome sequence reveals characteristics suitable for biofuel production.</title>
        <authorList>
            <person name="Bogen C."/>
            <person name="Al-Dilaimi A."/>
            <person name="Albersmeier A."/>
            <person name="Wichmann J."/>
            <person name="Grundmann M."/>
            <person name="Rupp O."/>
            <person name="Lauersen K.J."/>
            <person name="Blifernez-Klassen O."/>
            <person name="Kalinowski J."/>
            <person name="Goesmann A."/>
            <person name="Mussgnug J.H."/>
            <person name="Kruse O."/>
        </authorList>
    </citation>
    <scope>NUCLEOTIDE SEQUENCE [LARGE SCALE GENOMIC DNA]</scope>
    <source>
        <strain evidence="2 3">SAG 48.87</strain>
    </source>
</reference>
<protein>
    <submittedName>
        <fullName evidence="2">Low CO2 inducible protein</fullName>
    </submittedName>
</protein>
<dbReference type="GeneID" id="25728853"/>
<dbReference type="OrthoDB" id="1680954at2759"/>
<keyword evidence="1" id="KW-0472">Membrane</keyword>
<dbReference type="EMBL" id="KK103028">
    <property type="protein sequence ID" value="KIY96386.1"/>
    <property type="molecule type" value="Genomic_DNA"/>
</dbReference>
<dbReference type="RefSeq" id="XP_013895406.1">
    <property type="nucleotide sequence ID" value="XM_014039952.1"/>
</dbReference>
<feature type="transmembrane region" description="Helical" evidence="1">
    <location>
        <begin position="98"/>
        <end position="117"/>
    </location>
</feature>
<accession>A0A0D2M537</accession>
<proteinExistence type="predicted"/>
<gene>
    <name evidence="2" type="ORF">MNEG_11577</name>
</gene>
<dbReference type="STRING" id="145388.A0A0D2M537"/>
<evidence type="ECO:0000313" key="3">
    <source>
        <dbReference type="Proteomes" id="UP000054498"/>
    </source>
</evidence>
<keyword evidence="3" id="KW-1185">Reference proteome</keyword>
<dbReference type="Proteomes" id="UP000054498">
    <property type="component" value="Unassembled WGS sequence"/>
</dbReference>
<organism evidence="2 3">
    <name type="scientific">Monoraphidium neglectum</name>
    <dbReference type="NCBI Taxonomy" id="145388"/>
    <lineage>
        <taxon>Eukaryota</taxon>
        <taxon>Viridiplantae</taxon>
        <taxon>Chlorophyta</taxon>
        <taxon>core chlorophytes</taxon>
        <taxon>Chlorophyceae</taxon>
        <taxon>CS clade</taxon>
        <taxon>Sphaeropleales</taxon>
        <taxon>Selenastraceae</taxon>
        <taxon>Monoraphidium</taxon>
    </lineage>
</organism>
<evidence type="ECO:0000313" key="2">
    <source>
        <dbReference type="EMBL" id="KIY96386.1"/>
    </source>
</evidence>
<dbReference type="KEGG" id="mng:MNEG_11577"/>
<name>A0A0D2M537_9CHLO</name>
<sequence>MAALGVARVQLLAGPRAPRSKLSTRICAAKETRSFREGDEEAVVTKPTTTENAPLYADEAKVAAARKKDNMSKEMKARLRKEYVGFGGAENSAMSNNYFLWIAIIISVLAVMSKMIGAI</sequence>